<sequence>MSDFETALQSRPELAALAGGNRLSPRVSVSHPSPIPPPAPYCCFGRKSPGRRVRRSAPARVNGSRASWKKLVLFPNTFPAQPRPLNQQRLSTSAARVGSVELGQLSKSKGEVFFFPGVEEGTAWFSTPPHPPSVAIS</sequence>
<dbReference type="EMBL" id="OX596107">
    <property type="protein sequence ID" value="CAN0194909.1"/>
    <property type="molecule type" value="Genomic_DNA"/>
</dbReference>
<reference evidence="1" key="2">
    <citation type="submission" date="2025-03" db="EMBL/GenBank/DDBJ databases">
        <authorList>
            <consortium name="ELIXIR-Norway"/>
            <consortium name="Elixir Norway"/>
        </authorList>
    </citation>
    <scope>NUCLEOTIDE SEQUENCE</scope>
</reference>
<gene>
    <name evidence="1" type="ORF">MRATA1EN22A_LOCUS13474</name>
</gene>
<dbReference type="Proteomes" id="UP001162501">
    <property type="component" value="Chromosome 23"/>
</dbReference>
<organism evidence="1 2">
    <name type="scientific">Rangifer tarandus platyrhynchus</name>
    <name type="common">Svalbard reindeer</name>
    <dbReference type="NCBI Taxonomy" id="3082113"/>
    <lineage>
        <taxon>Eukaryota</taxon>
        <taxon>Metazoa</taxon>
        <taxon>Chordata</taxon>
        <taxon>Craniata</taxon>
        <taxon>Vertebrata</taxon>
        <taxon>Euteleostomi</taxon>
        <taxon>Mammalia</taxon>
        <taxon>Eutheria</taxon>
        <taxon>Laurasiatheria</taxon>
        <taxon>Artiodactyla</taxon>
        <taxon>Ruminantia</taxon>
        <taxon>Pecora</taxon>
        <taxon>Cervidae</taxon>
        <taxon>Odocoileinae</taxon>
        <taxon>Rangifer</taxon>
    </lineage>
</organism>
<accession>A0AC59Z3H4</accession>
<reference evidence="1" key="1">
    <citation type="submission" date="2023-05" db="EMBL/GenBank/DDBJ databases">
        <authorList>
            <consortium name="ELIXIR-Norway"/>
        </authorList>
    </citation>
    <scope>NUCLEOTIDE SEQUENCE</scope>
</reference>
<evidence type="ECO:0000313" key="1">
    <source>
        <dbReference type="EMBL" id="CAN0194909.1"/>
    </source>
</evidence>
<protein>
    <submittedName>
        <fullName evidence="1">Uncharacterized protein</fullName>
    </submittedName>
</protein>
<evidence type="ECO:0000313" key="2">
    <source>
        <dbReference type="Proteomes" id="UP001162501"/>
    </source>
</evidence>
<proteinExistence type="predicted"/>
<name>A0AC59Z3H4_RANTA</name>